<evidence type="ECO:0008006" key="2">
    <source>
        <dbReference type="Google" id="ProtNLM"/>
    </source>
</evidence>
<dbReference type="EMBL" id="LAZR01016244">
    <property type="protein sequence ID" value="KKM05338.1"/>
    <property type="molecule type" value="Genomic_DNA"/>
</dbReference>
<evidence type="ECO:0000313" key="1">
    <source>
        <dbReference type="EMBL" id="KKM05338.1"/>
    </source>
</evidence>
<comment type="caution">
    <text evidence="1">The sequence shown here is derived from an EMBL/GenBank/DDBJ whole genome shotgun (WGS) entry which is preliminary data.</text>
</comment>
<protein>
    <recommendedName>
        <fullName evidence="2">CobQ/CobB/MinD/ParA nucleotide binding domain-containing protein</fullName>
    </recommendedName>
</protein>
<sequence>MKRLIVNILGGRDVGKTTVAMHAVAELRWMGISTSLNYGASKLLTDEPPIVIMNVLWRDPSTMSTHELVEMCRDTLTFLVRRSKDYVTPLGVLPSITRGRLVIDEQLENRMREGQVRYKSLPSVRASVPYIVKKICEGVGYDR</sequence>
<proteinExistence type="predicted"/>
<dbReference type="AlphaFoldDB" id="A0A0F9K2C1"/>
<reference evidence="1" key="1">
    <citation type="journal article" date="2015" name="Nature">
        <title>Complex archaea that bridge the gap between prokaryotes and eukaryotes.</title>
        <authorList>
            <person name="Spang A."/>
            <person name="Saw J.H."/>
            <person name="Jorgensen S.L."/>
            <person name="Zaremba-Niedzwiedzka K."/>
            <person name="Martijn J."/>
            <person name="Lind A.E."/>
            <person name="van Eijk R."/>
            <person name="Schleper C."/>
            <person name="Guy L."/>
            <person name="Ettema T.J."/>
        </authorList>
    </citation>
    <scope>NUCLEOTIDE SEQUENCE</scope>
</reference>
<accession>A0A0F9K2C1</accession>
<organism evidence="1">
    <name type="scientific">marine sediment metagenome</name>
    <dbReference type="NCBI Taxonomy" id="412755"/>
    <lineage>
        <taxon>unclassified sequences</taxon>
        <taxon>metagenomes</taxon>
        <taxon>ecological metagenomes</taxon>
    </lineage>
</organism>
<name>A0A0F9K2C1_9ZZZZ</name>
<gene>
    <name evidence="1" type="ORF">LCGC14_1755100</name>
</gene>